<comment type="similarity">
    <text evidence="2">Belongs to the FAH family.</text>
</comment>
<dbReference type="GO" id="GO:0046872">
    <property type="term" value="F:metal ion binding"/>
    <property type="evidence" value="ECO:0007669"/>
    <property type="project" value="UniProtKB-KW"/>
</dbReference>
<dbReference type="PANTHER" id="PTHR42796:SF4">
    <property type="entry name" value="FUMARYLACETOACETATE HYDROLASE DOMAIN-CONTAINING PROTEIN 2A"/>
    <property type="match status" value="1"/>
</dbReference>
<dbReference type="Pfam" id="PF01557">
    <property type="entry name" value="FAA_hydrolase"/>
    <property type="match status" value="1"/>
</dbReference>
<gene>
    <name evidence="5" type="ORF">GTP81_25425</name>
</gene>
<keyword evidence="5" id="KW-0413">Isomerase</keyword>
<dbReference type="InterPro" id="IPR011234">
    <property type="entry name" value="Fumarylacetoacetase-like_C"/>
</dbReference>
<dbReference type="RefSeq" id="WP_161092451.1">
    <property type="nucleotide sequence ID" value="NZ_WWCV01000063.1"/>
</dbReference>
<keyword evidence="6" id="KW-1185">Reference proteome</keyword>
<dbReference type="PANTHER" id="PTHR42796">
    <property type="entry name" value="FUMARYLACETOACETATE HYDROLASE DOMAIN-CONTAINING PROTEIN 2A-RELATED"/>
    <property type="match status" value="1"/>
</dbReference>
<accession>A0A845HNE1</accession>
<dbReference type="AlphaFoldDB" id="A0A845HNE1"/>
<comment type="caution">
    <text evidence="5">The sequence shown here is derived from an EMBL/GenBank/DDBJ whole genome shotgun (WGS) entry which is preliminary data.</text>
</comment>
<comment type="cofactor">
    <cofactor evidence="1">
        <name>Mg(2+)</name>
        <dbReference type="ChEBI" id="CHEBI:18420"/>
    </cofactor>
</comment>
<protein>
    <submittedName>
        <fullName evidence="5">2-hydroxyhepta-2,4-diene-1,7-dioate isomerase</fullName>
    </submittedName>
</protein>
<dbReference type="SUPFAM" id="SSF56529">
    <property type="entry name" value="FAH"/>
    <property type="match status" value="1"/>
</dbReference>
<dbReference type="Gene3D" id="3.90.850.10">
    <property type="entry name" value="Fumarylacetoacetase-like, C-terminal domain"/>
    <property type="match status" value="1"/>
</dbReference>
<evidence type="ECO:0000259" key="4">
    <source>
        <dbReference type="Pfam" id="PF01557"/>
    </source>
</evidence>
<dbReference type="GO" id="GO:0044281">
    <property type="term" value="P:small molecule metabolic process"/>
    <property type="evidence" value="ECO:0007669"/>
    <property type="project" value="UniProtKB-ARBA"/>
</dbReference>
<evidence type="ECO:0000313" key="6">
    <source>
        <dbReference type="Proteomes" id="UP000484875"/>
    </source>
</evidence>
<dbReference type="EMBL" id="WWCV01000063">
    <property type="protein sequence ID" value="MYN20087.1"/>
    <property type="molecule type" value="Genomic_DNA"/>
</dbReference>
<dbReference type="GO" id="GO:0016853">
    <property type="term" value="F:isomerase activity"/>
    <property type="evidence" value="ECO:0007669"/>
    <property type="project" value="UniProtKB-KW"/>
</dbReference>
<dbReference type="InterPro" id="IPR051121">
    <property type="entry name" value="FAH"/>
</dbReference>
<evidence type="ECO:0000256" key="2">
    <source>
        <dbReference type="ARBA" id="ARBA00010211"/>
    </source>
</evidence>
<evidence type="ECO:0000256" key="1">
    <source>
        <dbReference type="ARBA" id="ARBA00001946"/>
    </source>
</evidence>
<dbReference type="Proteomes" id="UP000484875">
    <property type="component" value="Unassembled WGS sequence"/>
</dbReference>
<keyword evidence="3" id="KW-0479">Metal-binding</keyword>
<dbReference type="InterPro" id="IPR036663">
    <property type="entry name" value="Fumarylacetoacetase_C_sf"/>
</dbReference>
<organism evidence="5 6">
    <name type="scientific">Duganella vulcania</name>
    <dbReference type="NCBI Taxonomy" id="2692166"/>
    <lineage>
        <taxon>Bacteria</taxon>
        <taxon>Pseudomonadati</taxon>
        <taxon>Pseudomonadota</taxon>
        <taxon>Betaproteobacteria</taxon>
        <taxon>Burkholderiales</taxon>
        <taxon>Oxalobacteraceae</taxon>
        <taxon>Telluria group</taxon>
        <taxon>Duganella</taxon>
    </lineage>
</organism>
<evidence type="ECO:0000313" key="5">
    <source>
        <dbReference type="EMBL" id="MYN20087.1"/>
    </source>
</evidence>
<feature type="domain" description="Fumarylacetoacetase-like C-terminal" evidence="4">
    <location>
        <begin position="72"/>
        <end position="278"/>
    </location>
</feature>
<dbReference type="FunFam" id="3.90.850.10:FF:000012">
    <property type="entry name" value="Putative 2-hydroxyhepta-2,4-diene-1,7-dioate isomerase"/>
    <property type="match status" value="1"/>
</dbReference>
<sequence>MKLLRFGPKGNEKPGLIDAQGQLRDLSGVLPDLTSAHLGRASLDRIASIDASQLPAVAEPVRYAPIVADIGKLICVGLNYSDHAAESGMAVPSEPVLFAKATSSIIGCNDPVVLPRDSVKSDWEVELGVVIGTRARYVEEGEALDYVAGYCVVNDLSEREYQLERGGQWDKGKGCDTFGPVGPWLVTADEVRDPQNLDMWLDVNGKRYQTGSTRTMVFTVAQLVSYISRFMTLNPGDVISTGTPPGVGLGQKPEPVYLRAGDRMTLGIEGLGQQSQTVHAWDPALIDG</sequence>
<reference evidence="5 6" key="1">
    <citation type="submission" date="2019-12" db="EMBL/GenBank/DDBJ databases">
        <title>Novel species isolated from a subtropical stream in China.</title>
        <authorList>
            <person name="Lu H."/>
        </authorList>
    </citation>
    <scope>NUCLEOTIDE SEQUENCE [LARGE SCALE GENOMIC DNA]</scope>
    <source>
        <strain evidence="5 6">FT107W</strain>
    </source>
</reference>
<evidence type="ECO:0000256" key="3">
    <source>
        <dbReference type="ARBA" id="ARBA00022723"/>
    </source>
</evidence>
<proteinExistence type="inferred from homology"/>
<name>A0A845HNE1_9BURK</name>